<sequence>MLFAGLKARKQPFLIVADDIDAAGYIYHDLCQIAGEQSVAIFPSGYRRDIKYGQPDQPSRILRTETLDAWHRKNHPTWVVTCPEALAERVPKAETLSDRTIELKAGKTADMNAICMRLRELGFKEVDYVYEPGQFAVRGSILDVYSFSGELPYRVDFFDDEIDSIRAFNVETQLSESKQESISIIPAGMADNDTAGVSLLHFADAATIVICQSVNWLETRIKAISSETLSEAVCVTGEGETDAMKNVVDYDDFVSRMKSMKIVEFGGDADAASSFSPDATMTFDCSLQTIYHKNFNLIADSFTKFLNDGYKILILSDTPFQNERLKAIFEDRGDKISFTPVDHTIHEGFVDHESKICFFTDHQIFDRFHKYNLKSDRARGGKLALSLKELQQIETGDFIVHIDHGIAKFGGLVKTDVNGRPQEMIKLLFQNDDMVLVSIHALHKLSKYRGKEGVPPKISKLGSGAWQRLKEKTKSKMKDIARDLIKLYAARRQEKGFAFAPDSYLQHELEASFIYEDTPDQLKATQDVKVDMESARPMDRLICGDVGFGKTEIAIRAAFKAAADSKQTAVLVPTTVLAMQHFHTFSERLKDLPVRVEFISRTKKPKEVKQILADLETGKVDIIIGTHKLIGKNVKFKDLGLLIVDEEQKFGVAVKEKLKQLKVNVDTLTMSATPIPRTLQFSLMGARDLSSLNTPPANRQPIVTNVSTFDDDVIKEAVSFELSRNGQIFFISNRIENLSTIENTLLRLVPGIRIVTAHGQMPPEKLEQAIIDFAAHDYDVLLSTTIVENGIDMPNVNTILINNAQNFGLSELHQLRGRVGRNNKKAFCYLLVPPGNPLTPVARRRLQAIENFSDLGSGIHIAMQDLDIRGAGNLLGAEQSGFIADLGYEAYQKILKESVLELKTEEFAEEFDELTAGKTEEFVADCTIESDLELRLPADYVPQESERISLYQQLDNIETPEQIELFRTNLRDRFGTIPLISEELIKVVPLRMAARRLGVERLALKGGKMRMYFVGDDNKAYYQSPAFGKVLAYLRTNPLRCELRDVNGKRSILIDKISTVSEALDILSFMEQSKPA</sequence>
<keyword evidence="2" id="KW-1185">Reference proteome</keyword>
<reference evidence="1" key="1">
    <citation type="submission" date="2019-04" db="EMBL/GenBank/DDBJ databases">
        <title>Microbes associate with the intestines of laboratory mice.</title>
        <authorList>
            <person name="Navarre W."/>
            <person name="Wong E."/>
            <person name="Huang K."/>
            <person name="Tropini C."/>
            <person name="Ng K."/>
            <person name="Yu B."/>
        </authorList>
    </citation>
    <scope>NUCLEOTIDE SEQUENCE</scope>
    <source>
        <strain evidence="1">NM04_E33</strain>
    </source>
</reference>
<protein>
    <submittedName>
        <fullName evidence="1">Transcription-repair coupling factor</fullName>
    </submittedName>
</protein>
<organism evidence="1 2">
    <name type="scientific">Lepagella muris</name>
    <dbReference type="NCBI Taxonomy" id="3032870"/>
    <lineage>
        <taxon>Bacteria</taxon>
        <taxon>Pseudomonadati</taxon>
        <taxon>Bacteroidota</taxon>
        <taxon>Bacteroidia</taxon>
        <taxon>Bacteroidales</taxon>
        <taxon>Muribaculaceae</taxon>
        <taxon>Lepagella</taxon>
    </lineage>
</organism>
<evidence type="ECO:0000313" key="2">
    <source>
        <dbReference type="Proteomes" id="UP000306319"/>
    </source>
</evidence>
<evidence type="ECO:0000313" key="1">
    <source>
        <dbReference type="EMBL" id="TGY80101.1"/>
    </source>
</evidence>
<dbReference type="EMBL" id="SRYB01000004">
    <property type="protein sequence ID" value="TGY80101.1"/>
    <property type="molecule type" value="Genomic_DNA"/>
</dbReference>
<name>A0AC61RN26_9BACT</name>
<dbReference type="Proteomes" id="UP000306319">
    <property type="component" value="Unassembled WGS sequence"/>
</dbReference>
<accession>A0AC61RN26</accession>
<proteinExistence type="predicted"/>
<gene>
    <name evidence="1" type="primary">mfd</name>
    <name evidence="1" type="ORF">E5331_04455</name>
</gene>
<comment type="caution">
    <text evidence="1">The sequence shown here is derived from an EMBL/GenBank/DDBJ whole genome shotgun (WGS) entry which is preliminary data.</text>
</comment>